<dbReference type="AlphaFoldDB" id="A0A8J6BXB6"/>
<protein>
    <submittedName>
        <fullName evidence="1">Uncharacterized protein</fullName>
    </submittedName>
</protein>
<dbReference type="Proteomes" id="UP000717585">
    <property type="component" value="Unassembled WGS sequence"/>
</dbReference>
<evidence type="ECO:0000313" key="2">
    <source>
        <dbReference type="Proteomes" id="UP000717585"/>
    </source>
</evidence>
<dbReference type="EMBL" id="JAHDYR010000025">
    <property type="protein sequence ID" value="KAG9393306.1"/>
    <property type="molecule type" value="Genomic_DNA"/>
</dbReference>
<evidence type="ECO:0000313" key="1">
    <source>
        <dbReference type="EMBL" id="KAG9393306.1"/>
    </source>
</evidence>
<reference evidence="1" key="1">
    <citation type="submission" date="2021-05" db="EMBL/GenBank/DDBJ databases">
        <title>A free-living protist that lacks canonical eukaryotic 1 DNA replication and segregation systems.</title>
        <authorList>
            <person name="Salas-Leiva D.E."/>
            <person name="Tromer E.C."/>
            <person name="Curtis B.A."/>
            <person name="Jerlstrom-Hultqvist J."/>
            <person name="Kolisko M."/>
            <person name="Yi Z."/>
            <person name="Salas-Leiva J.S."/>
            <person name="Gallot-Lavallee L."/>
            <person name="Kops G.J.P.L."/>
            <person name="Archibald J.M."/>
            <person name="Simpson A.G.B."/>
            <person name="Roger A.J."/>
        </authorList>
    </citation>
    <scope>NUCLEOTIDE SEQUENCE</scope>
    <source>
        <strain evidence="1">BICM</strain>
    </source>
</reference>
<proteinExistence type="predicted"/>
<comment type="caution">
    <text evidence="1">The sequence shown here is derived from an EMBL/GenBank/DDBJ whole genome shotgun (WGS) entry which is preliminary data.</text>
</comment>
<accession>A0A8J6BXB6</accession>
<keyword evidence="2" id="KW-1185">Reference proteome</keyword>
<sequence>MPATDSLPEDVKVALINAHRVSLSVTASIPGNIPSLLRHAYSRHFNEVMPLIPGKKLDFTPPTDRQLESLIAMLANMPRLAENAQPLLDRARTILTSGPPLSMNVELADGDELPVALHTLNQGAVWACLLGGGANPDMGDSVYQLYREKSPFNTDTHDFIQKVLSPEAKCLWFLCRKFFFTLNVAEKDGESYQFSGFNGFCANRMYMGRLFIFDTKVHPAFVHARMPRALEVYRGVSSYIARTPKGLWGWSSVDAWGQLGFKSSGFVDPTRLTFPACPKVAELEASLPPWEKHRMVTGVSMDGCRTFILTPVGTVMAGLPGFIGLIENQQFHPVAVPPGFVPDHIMQEDDVVILSMGDRQMISGYNSAGQLGLGHRNEVAGFAELPFRVDRVMTSFYGFNVFLRARQLIFTGKVPLLIATAGLLPGLAENDVCPTPTPLRFPVGVKGWFYNEELAWVGGGRTHLCSAEGLFELQFEATAVSTRDIDGDIAYSFRHPSGRWLERAECSDGIELVERDSPSSSDVYEIVQVDLDPASCMP</sequence>
<gene>
    <name evidence="1" type="ORF">J8273_3440</name>
</gene>
<name>A0A8J6BXB6_9EUKA</name>
<organism evidence="1 2">
    <name type="scientific">Carpediemonas membranifera</name>
    <dbReference type="NCBI Taxonomy" id="201153"/>
    <lineage>
        <taxon>Eukaryota</taxon>
        <taxon>Metamonada</taxon>
        <taxon>Carpediemonas-like organisms</taxon>
        <taxon>Carpediemonas</taxon>
    </lineage>
</organism>